<evidence type="ECO:0000256" key="5">
    <source>
        <dbReference type="ARBA" id="ARBA00022679"/>
    </source>
</evidence>
<dbReference type="SUPFAM" id="SSF51621">
    <property type="entry name" value="Phosphoenolpyruvate/pyruvate domain"/>
    <property type="match status" value="1"/>
</dbReference>
<dbReference type="GO" id="GO:0005524">
    <property type="term" value="F:ATP binding"/>
    <property type="evidence" value="ECO:0007669"/>
    <property type="project" value="UniProtKB-KW"/>
</dbReference>
<feature type="domain" description="Pyruvate kinase C-terminal" evidence="16">
    <location>
        <begin position="360"/>
        <end position="441"/>
    </location>
</feature>
<dbReference type="AlphaFoldDB" id="A0A838YS16"/>
<evidence type="ECO:0000256" key="3">
    <source>
        <dbReference type="ARBA" id="ARBA00008663"/>
    </source>
</evidence>
<evidence type="ECO:0000256" key="2">
    <source>
        <dbReference type="ARBA" id="ARBA00004997"/>
    </source>
</evidence>
<comment type="catalytic activity">
    <reaction evidence="14">
        <text>pyruvate + ATP = phosphoenolpyruvate + ADP + H(+)</text>
        <dbReference type="Rhea" id="RHEA:18157"/>
        <dbReference type="ChEBI" id="CHEBI:15361"/>
        <dbReference type="ChEBI" id="CHEBI:15378"/>
        <dbReference type="ChEBI" id="CHEBI:30616"/>
        <dbReference type="ChEBI" id="CHEBI:58702"/>
        <dbReference type="ChEBI" id="CHEBI:456216"/>
        <dbReference type="EC" id="2.7.1.40"/>
    </reaction>
</comment>
<dbReference type="GO" id="GO:0030955">
    <property type="term" value="F:potassium ion binding"/>
    <property type="evidence" value="ECO:0007669"/>
    <property type="project" value="UniProtKB-UniRule"/>
</dbReference>
<dbReference type="Gene3D" id="2.40.33.10">
    <property type="entry name" value="PK beta-barrel domain-like"/>
    <property type="match status" value="1"/>
</dbReference>
<dbReference type="InterPro" id="IPR011037">
    <property type="entry name" value="Pyrv_Knase-like_insert_dom_sf"/>
</dbReference>
<dbReference type="UniPathway" id="UPA00109">
    <property type="reaction ID" value="UER00188"/>
</dbReference>
<keyword evidence="10 14" id="KW-0460">Magnesium</keyword>
<evidence type="ECO:0000259" key="16">
    <source>
        <dbReference type="Pfam" id="PF02887"/>
    </source>
</evidence>
<name>A0A838YS16_9GAMM</name>
<evidence type="ECO:0000313" key="17">
    <source>
        <dbReference type="EMBL" id="MBA4724223.1"/>
    </source>
</evidence>
<evidence type="ECO:0000259" key="15">
    <source>
        <dbReference type="Pfam" id="PF00224"/>
    </source>
</evidence>
<evidence type="ECO:0000256" key="11">
    <source>
        <dbReference type="ARBA" id="ARBA00023152"/>
    </source>
</evidence>
<evidence type="ECO:0000256" key="10">
    <source>
        <dbReference type="ARBA" id="ARBA00022842"/>
    </source>
</evidence>
<organism evidence="17 18">
    <name type="scientific">SAR86 cluster bacterium</name>
    <dbReference type="NCBI Taxonomy" id="2030880"/>
    <lineage>
        <taxon>Bacteria</taxon>
        <taxon>Pseudomonadati</taxon>
        <taxon>Pseudomonadota</taxon>
        <taxon>Gammaproteobacteria</taxon>
        <taxon>SAR86 cluster</taxon>
    </lineage>
</organism>
<evidence type="ECO:0000256" key="4">
    <source>
        <dbReference type="ARBA" id="ARBA00012142"/>
    </source>
</evidence>
<dbReference type="PROSITE" id="PS00110">
    <property type="entry name" value="PYRUVATE_KINASE"/>
    <property type="match status" value="1"/>
</dbReference>
<dbReference type="InterPro" id="IPR015813">
    <property type="entry name" value="Pyrv/PenolPyrv_kinase-like_dom"/>
</dbReference>
<dbReference type="Gene3D" id="3.20.20.60">
    <property type="entry name" value="Phosphoenolpyruvate-binding domains"/>
    <property type="match status" value="1"/>
</dbReference>
<dbReference type="InterPro" id="IPR040442">
    <property type="entry name" value="Pyrv_kinase-like_dom_sf"/>
</dbReference>
<dbReference type="EC" id="2.7.1.40" evidence="4 13"/>
<comment type="cofactor">
    <cofactor evidence="1">
        <name>K(+)</name>
        <dbReference type="ChEBI" id="CHEBI:29103"/>
    </cofactor>
</comment>
<dbReference type="Proteomes" id="UP000585327">
    <property type="component" value="Unassembled WGS sequence"/>
</dbReference>
<evidence type="ECO:0000256" key="14">
    <source>
        <dbReference type="RuleBase" id="RU000504"/>
    </source>
</evidence>
<dbReference type="GO" id="GO:0000287">
    <property type="term" value="F:magnesium ion binding"/>
    <property type="evidence" value="ECO:0007669"/>
    <property type="project" value="UniProtKB-UniRule"/>
</dbReference>
<evidence type="ECO:0000313" key="18">
    <source>
        <dbReference type="Proteomes" id="UP000585327"/>
    </source>
</evidence>
<evidence type="ECO:0000256" key="7">
    <source>
        <dbReference type="ARBA" id="ARBA00022741"/>
    </source>
</evidence>
<dbReference type="GO" id="GO:0016301">
    <property type="term" value="F:kinase activity"/>
    <property type="evidence" value="ECO:0007669"/>
    <property type="project" value="UniProtKB-KW"/>
</dbReference>
<dbReference type="NCBIfam" id="TIGR01064">
    <property type="entry name" value="pyruv_kin"/>
    <property type="match status" value="1"/>
</dbReference>
<dbReference type="Pfam" id="PF00224">
    <property type="entry name" value="PK"/>
    <property type="match status" value="1"/>
</dbReference>
<dbReference type="EMBL" id="JACETM010000032">
    <property type="protein sequence ID" value="MBA4724223.1"/>
    <property type="molecule type" value="Genomic_DNA"/>
</dbReference>
<proteinExistence type="inferred from homology"/>
<dbReference type="PANTHER" id="PTHR11817">
    <property type="entry name" value="PYRUVATE KINASE"/>
    <property type="match status" value="1"/>
</dbReference>
<gene>
    <name evidence="17" type="primary">pyk</name>
    <name evidence="17" type="ORF">H2021_03290</name>
</gene>
<dbReference type="InterPro" id="IPR018209">
    <property type="entry name" value="Pyrv_Knase_AS"/>
</dbReference>
<dbReference type="Pfam" id="PF02887">
    <property type="entry name" value="PK_C"/>
    <property type="match status" value="1"/>
</dbReference>
<evidence type="ECO:0000256" key="9">
    <source>
        <dbReference type="ARBA" id="ARBA00022840"/>
    </source>
</evidence>
<keyword evidence="11 14" id="KW-0324">Glycolysis</keyword>
<dbReference type="InterPro" id="IPR001697">
    <property type="entry name" value="Pyr_Knase"/>
</dbReference>
<comment type="pathway">
    <text evidence="2 14">Carbohydrate degradation; glycolysis; pyruvate from D-glyceraldehyde 3-phosphate: step 5/5.</text>
</comment>
<protein>
    <recommendedName>
        <fullName evidence="4 13">Pyruvate kinase</fullName>
        <ecNumber evidence="4 13">2.7.1.40</ecNumber>
    </recommendedName>
</protein>
<keyword evidence="7" id="KW-0547">Nucleotide-binding</keyword>
<evidence type="ECO:0000256" key="8">
    <source>
        <dbReference type="ARBA" id="ARBA00022777"/>
    </source>
</evidence>
<dbReference type="SUPFAM" id="SSF50800">
    <property type="entry name" value="PK beta-barrel domain-like"/>
    <property type="match status" value="1"/>
</dbReference>
<keyword evidence="6" id="KW-0479">Metal-binding</keyword>
<comment type="similarity">
    <text evidence="3 14">Belongs to the pyruvate kinase family.</text>
</comment>
<dbReference type="SUPFAM" id="SSF52935">
    <property type="entry name" value="PK C-terminal domain-like"/>
    <property type="match status" value="1"/>
</dbReference>
<reference evidence="17 18" key="1">
    <citation type="submission" date="2020-06" db="EMBL/GenBank/DDBJ databases">
        <title>Dysbiosis in marine aquaculture revealed through microbiome analysis: reverse ecology for environmental sustainability.</title>
        <authorList>
            <person name="Haro-Moreno J.M."/>
            <person name="Coutinho F.H."/>
            <person name="Zaragoza-Solas A."/>
            <person name="Picazo A."/>
            <person name="Almagro-Moreno S."/>
            <person name="Lopez-Perez M."/>
        </authorList>
    </citation>
    <scope>NUCLEOTIDE SEQUENCE [LARGE SCALE GENOMIC DNA]</scope>
    <source>
        <strain evidence="17">MCMED-G42</strain>
    </source>
</reference>
<dbReference type="NCBIfam" id="NF004491">
    <property type="entry name" value="PRK05826.1"/>
    <property type="match status" value="1"/>
</dbReference>
<dbReference type="InterPro" id="IPR036918">
    <property type="entry name" value="Pyrv_Knase_C_sf"/>
</dbReference>
<evidence type="ECO:0000256" key="1">
    <source>
        <dbReference type="ARBA" id="ARBA00001958"/>
    </source>
</evidence>
<keyword evidence="12 17" id="KW-0670">Pyruvate</keyword>
<dbReference type="GO" id="GO:0004743">
    <property type="term" value="F:pyruvate kinase activity"/>
    <property type="evidence" value="ECO:0007669"/>
    <property type="project" value="UniProtKB-UniRule"/>
</dbReference>
<keyword evidence="5 14" id="KW-0808">Transferase</keyword>
<dbReference type="InterPro" id="IPR015793">
    <property type="entry name" value="Pyrv_Knase_brl"/>
</dbReference>
<comment type="caution">
    <text evidence="17">The sequence shown here is derived from an EMBL/GenBank/DDBJ whole genome shotgun (WGS) entry which is preliminary data.</text>
</comment>
<evidence type="ECO:0000256" key="12">
    <source>
        <dbReference type="ARBA" id="ARBA00023317"/>
    </source>
</evidence>
<dbReference type="PRINTS" id="PR01050">
    <property type="entry name" value="PYRUVTKNASE"/>
</dbReference>
<evidence type="ECO:0000256" key="13">
    <source>
        <dbReference type="NCBIfam" id="TIGR01064"/>
    </source>
</evidence>
<keyword evidence="9" id="KW-0067">ATP-binding</keyword>
<dbReference type="InterPro" id="IPR015795">
    <property type="entry name" value="Pyrv_Knase_C"/>
</dbReference>
<feature type="domain" description="Pyruvate kinase barrel" evidence="15">
    <location>
        <begin position="4"/>
        <end position="327"/>
    </location>
</feature>
<evidence type="ECO:0000256" key="6">
    <source>
        <dbReference type="ARBA" id="ARBA00022723"/>
    </source>
</evidence>
<accession>A0A838YS16</accession>
<dbReference type="Gene3D" id="3.40.1380.20">
    <property type="entry name" value="Pyruvate kinase, C-terminal domain"/>
    <property type="match status" value="1"/>
</dbReference>
<dbReference type="InterPro" id="IPR015806">
    <property type="entry name" value="Pyrv_Knase_insert_dom_sf"/>
</dbReference>
<keyword evidence="8 14" id="KW-0418">Kinase</keyword>
<dbReference type="FunFam" id="2.40.33.10:FF:000001">
    <property type="entry name" value="Pyruvate kinase"/>
    <property type="match status" value="1"/>
</dbReference>
<sequence>MEFSRTKIICTIGPATSSLPMMRSLYNNGMNVVRINMSHASHKFAKSVIDKVNKINSDPKSKHGSIGVLLDTQGPEIRTGDTEVPLDLKVGDEVKLTVRDEVDVETSSIKINYKDLIHSVNPGSKITVDNGLINFQVISKEEDTLLCKVLDGGKLGSKRHVNLPGVRVNLPSITSKDYEDIQFGIKNNVDFIALSFVRNADDLDKLQKILDEKKSPAKIIAKIENQEGLDNIHDICKSSWGVMVARGDLGIETSLVDLPNIQRRIMYACAKWGRRSIVATHLLESMISNPTPTRAEVTDIANAIYEGADGIMLSGETGVGKYPKECVNFLKSIAIKTEKFRTLGYESHLVPHSDWQHIGVNAKSLAESINADGIIAITRTGKTAQYVSNAKPFGIPIFVFTGNRSTYRQLSLVGSTVPYYITGLNNHERTLKKVTKILSEHYGPRNKNKSLKFIMVSSIFSEEHSDAIQIINI</sequence>